<dbReference type="GO" id="GO:0008803">
    <property type="term" value="F:bis(5'-nucleosyl)-tetraphosphatase (symmetrical) activity"/>
    <property type="evidence" value="ECO:0007669"/>
    <property type="project" value="TreeGrafter"/>
</dbReference>
<dbReference type="GO" id="GO:0016791">
    <property type="term" value="F:phosphatase activity"/>
    <property type="evidence" value="ECO:0007669"/>
    <property type="project" value="TreeGrafter"/>
</dbReference>
<proteinExistence type="predicted"/>
<protein>
    <submittedName>
        <fullName evidence="2">Serine/threonine protein phosphatase 1</fullName>
    </submittedName>
</protein>
<dbReference type="CDD" id="cd00144">
    <property type="entry name" value="MPP_PPP_family"/>
    <property type="match status" value="1"/>
</dbReference>
<dbReference type="PANTHER" id="PTHR42850:SF4">
    <property type="entry name" value="ZINC-DEPENDENT ENDOPOLYPHOSPHATASE"/>
    <property type="match status" value="1"/>
</dbReference>
<dbReference type="GO" id="GO:0110154">
    <property type="term" value="P:RNA decapping"/>
    <property type="evidence" value="ECO:0007669"/>
    <property type="project" value="TreeGrafter"/>
</dbReference>
<feature type="domain" description="Calcineurin-like phosphoesterase" evidence="1">
    <location>
        <begin position="21"/>
        <end position="213"/>
    </location>
</feature>
<dbReference type="OrthoDB" id="9807890at2"/>
<keyword evidence="3" id="KW-1185">Reference proteome</keyword>
<evidence type="ECO:0000313" key="3">
    <source>
        <dbReference type="Proteomes" id="UP000295493"/>
    </source>
</evidence>
<reference evidence="2 3" key="1">
    <citation type="submission" date="2019-03" db="EMBL/GenBank/DDBJ databases">
        <title>Genomic Encyclopedia of Type Strains, Phase IV (KMG-IV): sequencing the most valuable type-strain genomes for metagenomic binning, comparative biology and taxonomic classification.</title>
        <authorList>
            <person name="Goeker M."/>
        </authorList>
    </citation>
    <scope>NUCLEOTIDE SEQUENCE [LARGE SCALE GENOMIC DNA]</scope>
    <source>
        <strain evidence="2 3">DSM 25059</strain>
    </source>
</reference>
<dbReference type="PANTHER" id="PTHR42850">
    <property type="entry name" value="METALLOPHOSPHOESTERASE"/>
    <property type="match status" value="1"/>
</dbReference>
<dbReference type="EMBL" id="SNWD01000008">
    <property type="protein sequence ID" value="TDN81205.1"/>
    <property type="molecule type" value="Genomic_DNA"/>
</dbReference>
<gene>
    <name evidence="2" type="ORF">EV664_108147</name>
</gene>
<dbReference type="InterPro" id="IPR004843">
    <property type="entry name" value="Calcineurin-like_PHP"/>
</dbReference>
<dbReference type="SUPFAM" id="SSF56300">
    <property type="entry name" value="Metallo-dependent phosphatases"/>
    <property type="match status" value="1"/>
</dbReference>
<dbReference type="Pfam" id="PF00149">
    <property type="entry name" value="Metallophos"/>
    <property type="match status" value="1"/>
</dbReference>
<dbReference type="RefSeq" id="WP_133496052.1">
    <property type="nucleotide sequence ID" value="NZ_BMLU01000008.1"/>
</dbReference>
<sequence>MIFPFGWGGRRRRPRTGKGERIYAIGDIHGCYRQLRRLLGRIEAHHEALPPPASLRVVLLGDLIDRGPDSARVLRFAGQLSNRTPNLVTLMGNHEELMLGALAGDRAALDLWREHGGRATLASFGFDPARLDSERNIRLLSGQMRLAVSQPIIEWVRRLPLWTRSGDYLFVHAGVRPRIPLSRQQPDDLLWIRDDFLQWSGSFGGATIVHGHSIDEAPQLSEHRIGIDTGAYRTGVLTALYLEDDRQEFLSTASD</sequence>
<dbReference type="InterPro" id="IPR050126">
    <property type="entry name" value="Ap4A_hydrolase"/>
</dbReference>
<accession>A0A4R6FKU3</accession>
<dbReference type="InterPro" id="IPR029052">
    <property type="entry name" value="Metallo-depent_PP-like"/>
</dbReference>
<dbReference type="Gene3D" id="3.60.21.10">
    <property type="match status" value="1"/>
</dbReference>
<dbReference type="Proteomes" id="UP000295493">
    <property type="component" value="Unassembled WGS sequence"/>
</dbReference>
<dbReference type="GO" id="GO:0005737">
    <property type="term" value="C:cytoplasm"/>
    <property type="evidence" value="ECO:0007669"/>
    <property type="project" value="TreeGrafter"/>
</dbReference>
<dbReference type="AlphaFoldDB" id="A0A4R6FKU3"/>
<comment type="caution">
    <text evidence="2">The sequence shown here is derived from an EMBL/GenBank/DDBJ whole genome shotgun (WGS) entry which is preliminary data.</text>
</comment>
<organism evidence="2 3">
    <name type="scientific">Stakelama pacifica</name>
    <dbReference type="NCBI Taxonomy" id="517720"/>
    <lineage>
        <taxon>Bacteria</taxon>
        <taxon>Pseudomonadati</taxon>
        <taxon>Pseudomonadota</taxon>
        <taxon>Alphaproteobacteria</taxon>
        <taxon>Sphingomonadales</taxon>
        <taxon>Sphingomonadaceae</taxon>
        <taxon>Stakelama</taxon>
    </lineage>
</organism>
<evidence type="ECO:0000313" key="2">
    <source>
        <dbReference type="EMBL" id="TDN81205.1"/>
    </source>
</evidence>
<evidence type="ECO:0000259" key="1">
    <source>
        <dbReference type="Pfam" id="PF00149"/>
    </source>
</evidence>
<name>A0A4R6FKU3_9SPHN</name>